<evidence type="ECO:0000313" key="3">
    <source>
        <dbReference type="Proteomes" id="UP001178507"/>
    </source>
</evidence>
<name>A0AA36N886_9DINO</name>
<sequence>RRPCPRAERRRHRGGRGLQRPGGGAGAEGWVGAEPLLPGAGGAGPRWRAHAEPR</sequence>
<organism evidence="2 3">
    <name type="scientific">Effrenium voratum</name>
    <dbReference type="NCBI Taxonomy" id="2562239"/>
    <lineage>
        <taxon>Eukaryota</taxon>
        <taxon>Sar</taxon>
        <taxon>Alveolata</taxon>
        <taxon>Dinophyceae</taxon>
        <taxon>Suessiales</taxon>
        <taxon>Symbiodiniaceae</taxon>
        <taxon>Effrenium</taxon>
    </lineage>
</organism>
<feature type="non-terminal residue" evidence="2">
    <location>
        <position position="1"/>
    </location>
</feature>
<feature type="compositionally biased region" description="Basic residues" evidence="1">
    <location>
        <begin position="1"/>
        <end position="15"/>
    </location>
</feature>
<dbReference type="AlphaFoldDB" id="A0AA36N886"/>
<evidence type="ECO:0000313" key="2">
    <source>
        <dbReference type="EMBL" id="CAJ1394071.1"/>
    </source>
</evidence>
<keyword evidence="3" id="KW-1185">Reference proteome</keyword>
<accession>A0AA36N886</accession>
<feature type="compositionally biased region" description="Gly residues" evidence="1">
    <location>
        <begin position="16"/>
        <end position="29"/>
    </location>
</feature>
<reference evidence="2" key="1">
    <citation type="submission" date="2023-08" db="EMBL/GenBank/DDBJ databases">
        <authorList>
            <person name="Chen Y."/>
            <person name="Shah S."/>
            <person name="Dougan E. K."/>
            <person name="Thang M."/>
            <person name="Chan C."/>
        </authorList>
    </citation>
    <scope>NUCLEOTIDE SEQUENCE</scope>
</reference>
<dbReference type="Proteomes" id="UP001178507">
    <property type="component" value="Unassembled WGS sequence"/>
</dbReference>
<evidence type="ECO:0000256" key="1">
    <source>
        <dbReference type="SAM" id="MobiDB-lite"/>
    </source>
</evidence>
<dbReference type="EMBL" id="CAUJNA010002737">
    <property type="protein sequence ID" value="CAJ1394071.1"/>
    <property type="molecule type" value="Genomic_DNA"/>
</dbReference>
<feature type="region of interest" description="Disordered" evidence="1">
    <location>
        <begin position="1"/>
        <end position="54"/>
    </location>
</feature>
<comment type="caution">
    <text evidence="2">The sequence shown here is derived from an EMBL/GenBank/DDBJ whole genome shotgun (WGS) entry which is preliminary data.</text>
</comment>
<proteinExistence type="predicted"/>
<gene>
    <name evidence="2" type="ORF">EVOR1521_LOCUS18811</name>
</gene>
<protein>
    <submittedName>
        <fullName evidence="2">Uncharacterized protein</fullName>
    </submittedName>
</protein>
<feature type="non-terminal residue" evidence="2">
    <location>
        <position position="54"/>
    </location>
</feature>